<evidence type="ECO:0008006" key="7">
    <source>
        <dbReference type="Google" id="ProtNLM"/>
    </source>
</evidence>
<keyword evidence="2" id="KW-0699">rRNA-binding</keyword>
<dbReference type="Gene3D" id="2.40.50.140">
    <property type="entry name" value="Nucleic acid-binding proteins"/>
    <property type="match status" value="1"/>
</dbReference>
<evidence type="ECO:0000256" key="5">
    <source>
        <dbReference type="ARBA" id="ARBA00023274"/>
    </source>
</evidence>
<evidence type="ECO:0000256" key="3">
    <source>
        <dbReference type="ARBA" id="ARBA00022884"/>
    </source>
</evidence>
<dbReference type="GO" id="GO:0006412">
    <property type="term" value="P:translation"/>
    <property type="evidence" value="ECO:0007669"/>
    <property type="project" value="InterPro"/>
</dbReference>
<dbReference type="EMBL" id="UINC01037494">
    <property type="protein sequence ID" value="SVB33057.1"/>
    <property type="molecule type" value="Genomic_DNA"/>
</dbReference>
<keyword evidence="3" id="KW-0694">RNA-binding</keyword>
<accession>A0A382D614</accession>
<sequence length="78" mass="9181">MKRAKLRNGVVVSNSMDKSIVVLVETKYKHPLYKKTVKRSKKFIVHDENNECQIGDRVEITECRPLSKRKCHRIVKRS</sequence>
<reference evidence="6" key="1">
    <citation type="submission" date="2018-05" db="EMBL/GenBank/DDBJ databases">
        <authorList>
            <person name="Lanie J.A."/>
            <person name="Ng W.-L."/>
            <person name="Kazmierczak K.M."/>
            <person name="Andrzejewski T.M."/>
            <person name="Davidsen T.M."/>
            <person name="Wayne K.J."/>
            <person name="Tettelin H."/>
            <person name="Glass J.I."/>
            <person name="Rusch D."/>
            <person name="Podicherti R."/>
            <person name="Tsui H.-C.T."/>
            <person name="Winkler M.E."/>
        </authorList>
    </citation>
    <scope>NUCLEOTIDE SEQUENCE</scope>
</reference>
<dbReference type="PRINTS" id="PR00973">
    <property type="entry name" value="RIBOSOMALS17"/>
</dbReference>
<dbReference type="GO" id="GO:0022627">
    <property type="term" value="C:cytosolic small ribosomal subunit"/>
    <property type="evidence" value="ECO:0007669"/>
    <property type="project" value="TreeGrafter"/>
</dbReference>
<evidence type="ECO:0000256" key="2">
    <source>
        <dbReference type="ARBA" id="ARBA00022730"/>
    </source>
</evidence>
<dbReference type="PANTHER" id="PTHR10744:SF1">
    <property type="entry name" value="SMALL RIBOSOMAL SUBUNIT PROTEIN US17M"/>
    <property type="match status" value="1"/>
</dbReference>
<dbReference type="GO" id="GO:0019843">
    <property type="term" value="F:rRNA binding"/>
    <property type="evidence" value="ECO:0007669"/>
    <property type="project" value="UniProtKB-KW"/>
</dbReference>
<dbReference type="PANTHER" id="PTHR10744">
    <property type="entry name" value="40S RIBOSOMAL PROTEIN S11 FAMILY MEMBER"/>
    <property type="match status" value="1"/>
</dbReference>
<dbReference type="GO" id="GO:0003735">
    <property type="term" value="F:structural constituent of ribosome"/>
    <property type="evidence" value="ECO:0007669"/>
    <property type="project" value="InterPro"/>
</dbReference>
<keyword evidence="5" id="KW-0687">Ribonucleoprotein</keyword>
<dbReference type="HAMAP" id="MF_01345_B">
    <property type="entry name" value="Ribosomal_uS17_B"/>
    <property type="match status" value="1"/>
</dbReference>
<dbReference type="CDD" id="cd00364">
    <property type="entry name" value="Ribosomal_uS17"/>
    <property type="match status" value="1"/>
</dbReference>
<dbReference type="InterPro" id="IPR000266">
    <property type="entry name" value="Ribosomal_uS17"/>
</dbReference>
<evidence type="ECO:0000256" key="4">
    <source>
        <dbReference type="ARBA" id="ARBA00022980"/>
    </source>
</evidence>
<dbReference type="NCBIfam" id="NF004123">
    <property type="entry name" value="PRK05610.1"/>
    <property type="match status" value="1"/>
</dbReference>
<dbReference type="InterPro" id="IPR019979">
    <property type="entry name" value="Ribosomal_uS17_CS"/>
</dbReference>
<gene>
    <name evidence="6" type="ORF">METZ01_LOCUS185911</name>
</gene>
<comment type="similarity">
    <text evidence="1">Belongs to the universal ribosomal protein uS17 family.</text>
</comment>
<keyword evidence="4" id="KW-0689">Ribosomal protein</keyword>
<organism evidence="6">
    <name type="scientific">marine metagenome</name>
    <dbReference type="NCBI Taxonomy" id="408172"/>
    <lineage>
        <taxon>unclassified sequences</taxon>
        <taxon>metagenomes</taxon>
        <taxon>ecological metagenomes</taxon>
    </lineage>
</organism>
<protein>
    <recommendedName>
        <fullName evidence="7">30S ribosomal protein S17</fullName>
    </recommendedName>
</protein>
<dbReference type="NCBIfam" id="TIGR03635">
    <property type="entry name" value="uS17_bact"/>
    <property type="match status" value="1"/>
</dbReference>
<evidence type="ECO:0000313" key="6">
    <source>
        <dbReference type="EMBL" id="SVB33057.1"/>
    </source>
</evidence>
<dbReference type="AlphaFoldDB" id="A0A382D614"/>
<evidence type="ECO:0000256" key="1">
    <source>
        <dbReference type="ARBA" id="ARBA00010254"/>
    </source>
</evidence>
<dbReference type="PROSITE" id="PS00056">
    <property type="entry name" value="RIBOSOMAL_S17"/>
    <property type="match status" value="1"/>
</dbReference>
<dbReference type="InterPro" id="IPR019984">
    <property type="entry name" value="Ribosomal_uS17_bact/chlr"/>
</dbReference>
<dbReference type="Pfam" id="PF00366">
    <property type="entry name" value="Ribosomal_S17"/>
    <property type="match status" value="1"/>
</dbReference>
<dbReference type="SUPFAM" id="SSF50249">
    <property type="entry name" value="Nucleic acid-binding proteins"/>
    <property type="match status" value="1"/>
</dbReference>
<dbReference type="InterPro" id="IPR012340">
    <property type="entry name" value="NA-bd_OB-fold"/>
</dbReference>
<name>A0A382D614_9ZZZZ</name>
<proteinExistence type="inferred from homology"/>